<dbReference type="PANTHER" id="PTHR43943">
    <property type="entry name" value="DEHYDROGENASE/REDUCTASE (SDR FAMILY) MEMBER 4"/>
    <property type="match status" value="1"/>
</dbReference>
<dbReference type="EMBL" id="PYGF01000001">
    <property type="protein sequence ID" value="PSL07383.1"/>
    <property type="molecule type" value="Genomic_DNA"/>
</dbReference>
<dbReference type="SUPFAM" id="SSF51735">
    <property type="entry name" value="NAD(P)-binding Rossmann-fold domains"/>
    <property type="match status" value="1"/>
</dbReference>
<comment type="similarity">
    <text evidence="1">Belongs to the short-chain dehydrogenases/reductases (SDR) family.</text>
</comment>
<dbReference type="NCBIfam" id="NF005559">
    <property type="entry name" value="PRK07231.1"/>
    <property type="match status" value="1"/>
</dbReference>
<reference evidence="2 3" key="1">
    <citation type="submission" date="2018-03" db="EMBL/GenBank/DDBJ databases">
        <title>Genomic Encyclopedia of Archaeal and Bacterial Type Strains, Phase II (KMG-II): from individual species to whole genera.</title>
        <authorList>
            <person name="Goeker M."/>
        </authorList>
    </citation>
    <scope>NUCLEOTIDE SEQUENCE [LARGE SCALE GENOMIC DNA]</scope>
    <source>
        <strain evidence="2 3">DSM 28057</strain>
    </source>
</reference>
<keyword evidence="3" id="KW-1185">Reference proteome</keyword>
<gene>
    <name evidence="2" type="ORF">CLV48_101313</name>
</gene>
<proteinExistence type="inferred from homology"/>
<protein>
    <submittedName>
        <fullName evidence="2">NAD(P)-dependent dehydrogenase (Short-subunit alcohol dehydrogenase family)</fullName>
    </submittedName>
</protein>
<sequence length="272" mass="28956">MKTKILILVKELISSINMDLSTLFSLMGKVALITGASKGIGLSIAETFAAAGAKVVISSRKQESLDEMATQLRAKGYEITGIACNVGKTEELEELVNKTVSLYGTIDVLVNNAASNPVFGPAHDTSLEAYDKIMDINVKAPFQLMKLCFPYLRESSHASVINISSIGGISPEPGLGIYSVSKAALISMTKVFAKEWGDHKIRVNAICPGLIKTKFSEALWSNDKIMAHMMKALAIKRVGTSEEIGAAALYLASPASSYTTGTVLTADGGFTI</sequence>
<evidence type="ECO:0000313" key="2">
    <source>
        <dbReference type="EMBL" id="PSL07383.1"/>
    </source>
</evidence>
<dbReference type="Gene3D" id="3.40.50.720">
    <property type="entry name" value="NAD(P)-binding Rossmann-like Domain"/>
    <property type="match status" value="1"/>
</dbReference>
<evidence type="ECO:0000313" key="3">
    <source>
        <dbReference type="Proteomes" id="UP000240708"/>
    </source>
</evidence>
<comment type="caution">
    <text evidence="2">The sequence shown here is derived from an EMBL/GenBank/DDBJ whole genome shotgun (WGS) entry which is preliminary data.</text>
</comment>
<dbReference type="InterPro" id="IPR002347">
    <property type="entry name" value="SDR_fam"/>
</dbReference>
<dbReference type="InterPro" id="IPR036291">
    <property type="entry name" value="NAD(P)-bd_dom_sf"/>
</dbReference>
<dbReference type="Proteomes" id="UP000240708">
    <property type="component" value="Unassembled WGS sequence"/>
</dbReference>
<accession>A0A2P8ED37</accession>
<dbReference type="InterPro" id="IPR020904">
    <property type="entry name" value="Sc_DH/Rdtase_CS"/>
</dbReference>
<dbReference type="AlphaFoldDB" id="A0A2P8ED37"/>
<organism evidence="2 3">
    <name type="scientific">Cecembia rubra</name>
    <dbReference type="NCBI Taxonomy" id="1485585"/>
    <lineage>
        <taxon>Bacteria</taxon>
        <taxon>Pseudomonadati</taxon>
        <taxon>Bacteroidota</taxon>
        <taxon>Cytophagia</taxon>
        <taxon>Cytophagales</taxon>
        <taxon>Cyclobacteriaceae</taxon>
        <taxon>Cecembia</taxon>
    </lineage>
</organism>
<dbReference type="PANTHER" id="PTHR43943:SF2">
    <property type="entry name" value="DEHYDROGENASE_REDUCTASE 4"/>
    <property type="match status" value="1"/>
</dbReference>
<dbReference type="Pfam" id="PF13561">
    <property type="entry name" value="adh_short_C2"/>
    <property type="match status" value="1"/>
</dbReference>
<dbReference type="PROSITE" id="PS00061">
    <property type="entry name" value="ADH_SHORT"/>
    <property type="match status" value="1"/>
</dbReference>
<evidence type="ECO:0000256" key="1">
    <source>
        <dbReference type="ARBA" id="ARBA00006484"/>
    </source>
</evidence>
<dbReference type="PRINTS" id="PR00081">
    <property type="entry name" value="GDHRDH"/>
</dbReference>
<name>A0A2P8ED37_9BACT</name>
<dbReference type="FunFam" id="3.40.50.720:FF:000084">
    <property type="entry name" value="Short-chain dehydrogenase reductase"/>
    <property type="match status" value="1"/>
</dbReference>
<dbReference type="PRINTS" id="PR00080">
    <property type="entry name" value="SDRFAMILY"/>
</dbReference>